<dbReference type="InterPro" id="IPR000719">
    <property type="entry name" value="Prot_kinase_dom"/>
</dbReference>
<keyword evidence="6" id="KW-0418">Kinase</keyword>
<evidence type="ECO:0000256" key="4">
    <source>
        <dbReference type="RuleBase" id="RU000304"/>
    </source>
</evidence>
<dbReference type="GO" id="GO:0004674">
    <property type="term" value="F:protein serine/threonine kinase activity"/>
    <property type="evidence" value="ECO:0007669"/>
    <property type="project" value="UniProtKB-KW"/>
</dbReference>
<organism evidence="6 7">
    <name type="scientific">Rhizopus microsporus</name>
    <dbReference type="NCBI Taxonomy" id="58291"/>
    <lineage>
        <taxon>Eukaryota</taxon>
        <taxon>Fungi</taxon>
        <taxon>Fungi incertae sedis</taxon>
        <taxon>Mucoromycota</taxon>
        <taxon>Mucoromycotina</taxon>
        <taxon>Mucoromycetes</taxon>
        <taxon>Mucorales</taxon>
        <taxon>Mucorineae</taxon>
        <taxon>Rhizopodaceae</taxon>
        <taxon>Rhizopus</taxon>
    </lineage>
</organism>
<accession>A0A0A1MV57</accession>
<dbReference type="VEuPathDB" id="FungiDB:BCV72DRAFT_132382"/>
<feature type="domain" description="Protein kinase" evidence="5">
    <location>
        <begin position="97"/>
        <end position="360"/>
    </location>
</feature>
<dbReference type="PANTHER" id="PTHR44167">
    <property type="entry name" value="OVARIAN-SPECIFIC SERINE/THREONINE-PROTEIN KINASE LOK-RELATED"/>
    <property type="match status" value="1"/>
</dbReference>
<name>A0A0A1MV57_RHIZD</name>
<dbReference type="PROSITE" id="PS50011">
    <property type="entry name" value="PROTEIN_KINASE_DOM"/>
    <property type="match status" value="1"/>
</dbReference>
<dbReference type="FunFam" id="1.10.510.10:FF:000571">
    <property type="entry name" value="Maternal embryonic leucine zipper kinase"/>
    <property type="match status" value="1"/>
</dbReference>
<dbReference type="AlphaFoldDB" id="A0A0A1MV57"/>
<dbReference type="GO" id="GO:0005737">
    <property type="term" value="C:cytoplasm"/>
    <property type="evidence" value="ECO:0007669"/>
    <property type="project" value="TreeGrafter"/>
</dbReference>
<evidence type="ECO:0000256" key="3">
    <source>
        <dbReference type="PROSITE-ProRule" id="PRU10141"/>
    </source>
</evidence>
<evidence type="ECO:0000256" key="1">
    <source>
        <dbReference type="ARBA" id="ARBA00022741"/>
    </source>
</evidence>
<evidence type="ECO:0000313" key="7">
    <source>
        <dbReference type="Proteomes" id="UP000242381"/>
    </source>
</evidence>
<comment type="similarity">
    <text evidence="4">Belongs to the protein kinase superfamily.</text>
</comment>
<dbReference type="OMA" id="KECLYGM"/>
<dbReference type="PROSITE" id="PS00107">
    <property type="entry name" value="PROTEIN_KINASE_ATP"/>
    <property type="match status" value="1"/>
</dbReference>
<gene>
    <name evidence="6" type="ORF">BCV71DRAFT_175187</name>
</gene>
<dbReference type="EMBL" id="KV921289">
    <property type="protein sequence ID" value="ORE20737.1"/>
    <property type="molecule type" value="Genomic_DNA"/>
</dbReference>
<dbReference type="InterPro" id="IPR011009">
    <property type="entry name" value="Kinase-like_dom_sf"/>
</dbReference>
<dbReference type="Pfam" id="PF00069">
    <property type="entry name" value="Pkinase"/>
    <property type="match status" value="1"/>
</dbReference>
<dbReference type="Gene3D" id="1.10.510.10">
    <property type="entry name" value="Transferase(Phosphotransferase) domain 1"/>
    <property type="match status" value="1"/>
</dbReference>
<evidence type="ECO:0000313" key="6">
    <source>
        <dbReference type="EMBL" id="ORE20737.1"/>
    </source>
</evidence>
<proteinExistence type="inferred from homology"/>
<dbReference type="PROSITE" id="PS00108">
    <property type="entry name" value="PROTEIN_KINASE_ST"/>
    <property type="match status" value="1"/>
</dbReference>
<dbReference type="InterPro" id="IPR017441">
    <property type="entry name" value="Protein_kinase_ATP_BS"/>
</dbReference>
<evidence type="ECO:0000259" key="5">
    <source>
        <dbReference type="PROSITE" id="PS50011"/>
    </source>
</evidence>
<keyword evidence="1 3" id="KW-0547">Nucleotide-binding</keyword>
<dbReference type="SUPFAM" id="SSF56112">
    <property type="entry name" value="Protein kinase-like (PK-like)"/>
    <property type="match status" value="1"/>
</dbReference>
<dbReference type="Proteomes" id="UP000242381">
    <property type="component" value="Unassembled WGS sequence"/>
</dbReference>
<evidence type="ECO:0000256" key="2">
    <source>
        <dbReference type="ARBA" id="ARBA00022840"/>
    </source>
</evidence>
<dbReference type="InterPro" id="IPR008271">
    <property type="entry name" value="Ser/Thr_kinase_AS"/>
</dbReference>
<dbReference type="SMART" id="SM00220">
    <property type="entry name" value="S_TKc"/>
    <property type="match status" value="1"/>
</dbReference>
<keyword evidence="6" id="KW-0808">Transferase</keyword>
<sequence>MAASDIQQPVILLSPPQDDDVMKDQVEVKKPSFLRRKLSNLSLRKDILLTPDDNNSTSLSQTSSGYASDVSSIIPTPTSSTERARPLVVLYDKYKNYKKGKIIGTGATAKIRLLEPRHGGDKVVAMKIFKKKDKDETEKEYDKRMTSEFCISKTLYHQHVVQVFDLLKDRKGRWCSIMEYCSGGDLLSVIQQVDLNDNEIDCLFKQLLLGLNHIHSSGVAHRDIKPENLIMTNDGILKIGDFGVADVTQSCFDTEPRYCRGRCGSEPYWSPEIYISNEYDGKALDIWSCAIIWHIMLYRHIPFLKANEQDEKYIEFLESKRDWLPLSKCTELEKDVLFGMLDINPMTRWTIDQCLNSNWIQSIELCFNNNKKHNHHFS</sequence>
<feature type="binding site" evidence="3">
    <location>
        <position position="127"/>
    </location>
    <ligand>
        <name>ATP</name>
        <dbReference type="ChEBI" id="CHEBI:30616"/>
    </ligand>
</feature>
<keyword evidence="4" id="KW-0723">Serine/threonine-protein kinase</keyword>
<dbReference type="GO" id="GO:0005524">
    <property type="term" value="F:ATP binding"/>
    <property type="evidence" value="ECO:0007669"/>
    <property type="project" value="UniProtKB-UniRule"/>
</dbReference>
<dbReference type="GO" id="GO:0005634">
    <property type="term" value="C:nucleus"/>
    <property type="evidence" value="ECO:0007669"/>
    <property type="project" value="TreeGrafter"/>
</dbReference>
<dbReference type="PANTHER" id="PTHR44167:SF24">
    <property type="entry name" value="SERINE_THREONINE-PROTEIN KINASE CHK2"/>
    <property type="match status" value="1"/>
</dbReference>
<protein>
    <submittedName>
        <fullName evidence="6">Kinase-like protein</fullName>
    </submittedName>
</protein>
<dbReference type="GO" id="GO:0044773">
    <property type="term" value="P:mitotic DNA damage checkpoint signaling"/>
    <property type="evidence" value="ECO:0007669"/>
    <property type="project" value="TreeGrafter"/>
</dbReference>
<keyword evidence="2 3" id="KW-0067">ATP-binding</keyword>
<reference evidence="6 7" key="1">
    <citation type="journal article" date="2016" name="Proc. Natl. Acad. Sci. U.S.A.">
        <title>Lipid metabolic changes in an early divergent fungus govern the establishment of a mutualistic symbiosis with endobacteria.</title>
        <authorList>
            <person name="Lastovetsky O.A."/>
            <person name="Gaspar M.L."/>
            <person name="Mondo S.J."/>
            <person name="LaButti K.M."/>
            <person name="Sandor L."/>
            <person name="Grigoriev I.V."/>
            <person name="Henry S.A."/>
            <person name="Pawlowska T.E."/>
        </authorList>
    </citation>
    <scope>NUCLEOTIDE SEQUENCE [LARGE SCALE GENOMIC DNA]</scope>
    <source>
        <strain evidence="6 7">ATCC 11559</strain>
    </source>
</reference>